<keyword evidence="5" id="KW-1185">Reference proteome</keyword>
<reference evidence="4 5" key="1">
    <citation type="submission" date="2020-08" db="EMBL/GenBank/DDBJ databases">
        <title>Genome sequence of Tessaracoccus defluvii JCM 17540T.</title>
        <authorList>
            <person name="Hyun D.-W."/>
            <person name="Bae J.-W."/>
        </authorList>
    </citation>
    <scope>NUCLEOTIDE SEQUENCE [LARGE SCALE GENOMIC DNA]</scope>
    <source>
        <strain evidence="4 5">JCM 17540</strain>
    </source>
</reference>
<dbReference type="PANTHER" id="PTHR35579:SF6">
    <property type="entry name" value="DUF324 DOMAIN-CONTAINING PROTEIN"/>
    <property type="match status" value="1"/>
</dbReference>
<dbReference type="Proteomes" id="UP000516117">
    <property type="component" value="Chromosome"/>
</dbReference>
<dbReference type="PANTHER" id="PTHR35579">
    <property type="entry name" value="CRISPR SYSTEM CMS ENDORIBONUCLEASE CSM3"/>
    <property type="match status" value="1"/>
</dbReference>
<dbReference type="KEGG" id="tdf:H9L22_11005"/>
<dbReference type="CDD" id="cd09726">
    <property type="entry name" value="RAMP_I_III"/>
    <property type="match status" value="2"/>
</dbReference>
<accession>A0A7H0H2R3</accession>
<dbReference type="InterPro" id="IPR005537">
    <property type="entry name" value="RAMP_III_fam"/>
</dbReference>
<feature type="domain" description="CRISPR type III-associated protein" evidence="3">
    <location>
        <begin position="245"/>
        <end position="392"/>
    </location>
</feature>
<protein>
    <recommendedName>
        <fullName evidence="3">CRISPR type III-associated protein domain-containing protein</fullName>
    </recommendedName>
</protein>
<gene>
    <name evidence="4" type="ORF">H9L22_11005</name>
</gene>
<evidence type="ECO:0000256" key="1">
    <source>
        <dbReference type="ARBA" id="ARBA00023118"/>
    </source>
</evidence>
<comment type="subunit">
    <text evidence="2">Part of the Csm effector complex that includes Cas10, Csm2, Csm3, Csm4 and Csm5.</text>
</comment>
<keyword evidence="1" id="KW-0051">Antiviral defense</keyword>
<dbReference type="GO" id="GO:0051607">
    <property type="term" value="P:defense response to virus"/>
    <property type="evidence" value="ECO:0007669"/>
    <property type="project" value="UniProtKB-KW"/>
</dbReference>
<proteinExistence type="predicted"/>
<organism evidence="4 5">
    <name type="scientific">Tessaracoccus defluvii</name>
    <dbReference type="NCBI Taxonomy" id="1285901"/>
    <lineage>
        <taxon>Bacteria</taxon>
        <taxon>Bacillati</taxon>
        <taxon>Actinomycetota</taxon>
        <taxon>Actinomycetes</taxon>
        <taxon>Propionibacteriales</taxon>
        <taxon>Propionibacteriaceae</taxon>
        <taxon>Tessaracoccus</taxon>
    </lineage>
</organism>
<dbReference type="AlphaFoldDB" id="A0A7H0H2R3"/>
<dbReference type="Pfam" id="PF03787">
    <property type="entry name" value="RAMPs"/>
    <property type="match status" value="1"/>
</dbReference>
<sequence>MHVTYLRVDLKPTSPFRIGSLTGARNALAVETDIDGRPVVPASGLAGSFRAHIGEVAAALHMGRVEAGADGAEFFASNLWFLGTALDGLAEKRSRTATAIDRRRRAARNTSSHTVEEVYDASLIKLYLRYEGRADDILGLLASWPVLIGGGVSSGLGQARVTGIRHRTLDMTDPGDVLARASLSGAGPEAMDSLLDGAANYLDDPHEGDTSAGEFPIEIDAACHIHGLNIPVANRGDGSRPEHYWFRGTSWKGLLRSRVEYIGRSLGLEICGVDGKTWDGCGRCTVCEVFGSSVTGVGRWSFSFTKLTDEAAQRDRTRVSIDRFTGGAADARLFPERTLSDDNARFTVRRLATDELEPRHAWVAKALLLALLDLHEGYTGIGGRSATGLGTVTFNTIILGADFADQQFSSVAETGLPAVPRITPEDLEAARRDKETNNG</sequence>
<evidence type="ECO:0000313" key="4">
    <source>
        <dbReference type="EMBL" id="QNP54829.1"/>
    </source>
</evidence>
<name>A0A7H0H2R3_9ACTN</name>
<evidence type="ECO:0000259" key="3">
    <source>
        <dbReference type="Pfam" id="PF03787"/>
    </source>
</evidence>
<evidence type="ECO:0000313" key="5">
    <source>
        <dbReference type="Proteomes" id="UP000516117"/>
    </source>
</evidence>
<evidence type="ECO:0000256" key="2">
    <source>
        <dbReference type="ARBA" id="ARBA00093789"/>
    </source>
</evidence>
<dbReference type="RefSeq" id="WP_187719965.1">
    <property type="nucleotide sequence ID" value="NZ_BAABBL010000018.1"/>
</dbReference>
<dbReference type="EMBL" id="CP060789">
    <property type="protein sequence ID" value="QNP54829.1"/>
    <property type="molecule type" value="Genomic_DNA"/>
</dbReference>
<dbReference type="InterPro" id="IPR052216">
    <property type="entry name" value="CRISPR_Csm3_endoribonuclease"/>
</dbReference>